<reference evidence="2 3" key="1">
    <citation type="journal article" date="2019" name="Int. J. Syst. Evol. Microbiol.">
        <title>The Global Catalogue of Microorganisms (GCM) 10K type strain sequencing project: providing services to taxonomists for standard genome sequencing and annotation.</title>
        <authorList>
            <consortium name="The Broad Institute Genomics Platform"/>
            <consortium name="The Broad Institute Genome Sequencing Center for Infectious Disease"/>
            <person name="Wu L."/>
            <person name="Ma J."/>
        </authorList>
    </citation>
    <scope>NUCLEOTIDE SEQUENCE [LARGE SCALE GENOMIC DNA]</scope>
    <source>
        <strain evidence="2 3">JCM 15591</strain>
    </source>
</reference>
<dbReference type="Gene3D" id="3.40.50.720">
    <property type="entry name" value="NAD(P)-binding Rossmann-like Domain"/>
    <property type="match status" value="1"/>
</dbReference>
<keyword evidence="3" id="KW-1185">Reference proteome</keyword>
<dbReference type="EMBL" id="BAAAPN010000044">
    <property type="protein sequence ID" value="GAA1758260.1"/>
    <property type="molecule type" value="Genomic_DNA"/>
</dbReference>
<comment type="caution">
    <text evidence="2">The sequence shown here is derived from an EMBL/GenBank/DDBJ whole genome shotgun (WGS) entry which is preliminary data.</text>
</comment>
<dbReference type="Proteomes" id="UP001501475">
    <property type="component" value="Unassembled WGS sequence"/>
</dbReference>
<dbReference type="Pfam" id="PF01370">
    <property type="entry name" value="Epimerase"/>
    <property type="match status" value="1"/>
</dbReference>
<proteinExistence type="predicted"/>
<evidence type="ECO:0000259" key="1">
    <source>
        <dbReference type="Pfam" id="PF01370"/>
    </source>
</evidence>
<dbReference type="PANTHER" id="PTHR43245">
    <property type="entry name" value="BIFUNCTIONAL POLYMYXIN RESISTANCE PROTEIN ARNA"/>
    <property type="match status" value="1"/>
</dbReference>
<gene>
    <name evidence="2" type="ORF">GCM10009810_17290</name>
</gene>
<dbReference type="InterPro" id="IPR001509">
    <property type="entry name" value="Epimerase_deHydtase"/>
</dbReference>
<sequence>MNAATGLSVLFYGGTGVISSACAREAARAGYTVSVLHRGQTTSRALPDGVEVMHADVRDSNWVAHALGGRRFDVVADFLAFHPDNVRQSLDQLAGRCGHYVFISSASAYQTPPSRLPVTESTPLRNPLWDYSRNKIACEDLLVQRYRDDGLPMTIVRPSHTYDATSPPLFGGWTAVERLLRGAPVVVPGDGTSLWTVTHARDVARAFTTLLGEPTAYGEAVHITADTALTWNALFTTLAAAAGVEAHLVPVASEAICEGRPELTGSLLGDKAQSMVFDNSKIRTFAAGWRAETTFAQGAREIIRWHREHDVCSGEPDLDAYFDALVARWRP</sequence>
<evidence type="ECO:0000313" key="2">
    <source>
        <dbReference type="EMBL" id="GAA1758260.1"/>
    </source>
</evidence>
<dbReference type="SUPFAM" id="SSF51735">
    <property type="entry name" value="NAD(P)-binding Rossmann-fold domains"/>
    <property type="match status" value="1"/>
</dbReference>
<accession>A0ABN2KK39</accession>
<evidence type="ECO:0000313" key="3">
    <source>
        <dbReference type="Proteomes" id="UP001501475"/>
    </source>
</evidence>
<organism evidence="2 3">
    <name type="scientific">Nostocoides vanveenii</name>
    <dbReference type="NCBI Taxonomy" id="330835"/>
    <lineage>
        <taxon>Bacteria</taxon>
        <taxon>Bacillati</taxon>
        <taxon>Actinomycetota</taxon>
        <taxon>Actinomycetes</taxon>
        <taxon>Micrococcales</taxon>
        <taxon>Intrasporangiaceae</taxon>
        <taxon>Nostocoides</taxon>
    </lineage>
</organism>
<protein>
    <submittedName>
        <fullName evidence="2">SDR family oxidoreductase</fullName>
    </submittedName>
</protein>
<dbReference type="RefSeq" id="WP_344064864.1">
    <property type="nucleotide sequence ID" value="NZ_BAAAPN010000044.1"/>
</dbReference>
<feature type="domain" description="NAD-dependent epimerase/dehydratase" evidence="1">
    <location>
        <begin position="10"/>
        <end position="216"/>
    </location>
</feature>
<dbReference type="InterPro" id="IPR050177">
    <property type="entry name" value="Lipid_A_modif_metabolic_enz"/>
</dbReference>
<dbReference type="InterPro" id="IPR036291">
    <property type="entry name" value="NAD(P)-bd_dom_sf"/>
</dbReference>
<name>A0ABN2KK39_9MICO</name>